<dbReference type="eggNOG" id="COG0457">
    <property type="taxonomic scope" value="Bacteria"/>
</dbReference>
<proteinExistence type="predicted"/>
<dbReference type="RefSeq" id="WP_012693063.1">
    <property type="nucleotide sequence ID" value="NC_012526.1"/>
</dbReference>
<keyword evidence="3" id="KW-0472">Membrane</keyword>
<dbReference type="InterPro" id="IPR019734">
    <property type="entry name" value="TPR_rpt"/>
</dbReference>
<evidence type="ECO:0000256" key="2">
    <source>
        <dbReference type="SAM" id="MobiDB-lite"/>
    </source>
</evidence>
<dbReference type="EMBL" id="CP001114">
    <property type="protein sequence ID" value="ACO45940.1"/>
    <property type="molecule type" value="Genomic_DNA"/>
</dbReference>
<keyword evidence="3" id="KW-0812">Transmembrane</keyword>
<dbReference type="PROSITE" id="PS50005">
    <property type="entry name" value="TPR"/>
    <property type="match status" value="1"/>
</dbReference>
<feature type="repeat" description="TPR" evidence="1">
    <location>
        <begin position="181"/>
        <end position="214"/>
    </location>
</feature>
<dbReference type="HOGENOM" id="CLU_070762_0_0_0"/>
<dbReference type="OrthoDB" id="68176at2"/>
<feature type="region of interest" description="Disordered" evidence="2">
    <location>
        <begin position="1"/>
        <end position="29"/>
    </location>
</feature>
<dbReference type="Pfam" id="PF14559">
    <property type="entry name" value="TPR_19"/>
    <property type="match status" value="1"/>
</dbReference>
<evidence type="ECO:0000313" key="5">
    <source>
        <dbReference type="Proteomes" id="UP000002208"/>
    </source>
</evidence>
<dbReference type="Proteomes" id="UP000002208">
    <property type="component" value="Chromosome"/>
</dbReference>
<sequence>MSDPVRSGQSGPHTAAQDSPELYASPPLVPPTLDSLVRAGEWERAAQVARAQQMDVDVQDALELLTGFQEQVRARRYSKARSTLDGYRAALGRAPADAPERDVVRLAAPPEQLEAALDGLDGLQKETDPAALASGLEPALSHPLTRAEALNMQGILSALMGDAIQGRLRLEEALQADPKHYRALTNLGNLDLEAGDVVSAERRYREVIALNPDYDGGHHNLGVALRRQGKVSESVAAIRRGQRLSVKRSQEDTRADIKEQYARSPVLRNMRWIILVVLVLAVVLLMRSAGA</sequence>
<feature type="transmembrane region" description="Helical" evidence="3">
    <location>
        <begin position="272"/>
        <end position="290"/>
    </location>
</feature>
<organism evidence="4 5">
    <name type="scientific">Deinococcus deserti (strain DSM 17065 / CIP 109153 / LMG 22923 / VCD115)</name>
    <dbReference type="NCBI Taxonomy" id="546414"/>
    <lineage>
        <taxon>Bacteria</taxon>
        <taxon>Thermotogati</taxon>
        <taxon>Deinococcota</taxon>
        <taxon>Deinococci</taxon>
        <taxon>Deinococcales</taxon>
        <taxon>Deinococcaceae</taxon>
        <taxon>Deinococcus</taxon>
    </lineage>
</organism>
<keyword evidence="5" id="KW-1185">Reference proteome</keyword>
<keyword evidence="1" id="KW-0802">TPR repeat</keyword>
<dbReference type="InterPro" id="IPR011990">
    <property type="entry name" value="TPR-like_helical_dom_sf"/>
</dbReference>
<dbReference type="KEGG" id="ddr:Deide_10480"/>
<name>C1CUS3_DEIDV</name>
<dbReference type="SMART" id="SM00028">
    <property type="entry name" value="TPR"/>
    <property type="match status" value="3"/>
</dbReference>
<protein>
    <submittedName>
        <fullName evidence="4">Putative tetratricopeptide repeat domain protein</fullName>
    </submittedName>
</protein>
<dbReference type="SUPFAM" id="SSF48452">
    <property type="entry name" value="TPR-like"/>
    <property type="match status" value="1"/>
</dbReference>
<keyword evidence="3" id="KW-1133">Transmembrane helix</keyword>
<evidence type="ECO:0000256" key="3">
    <source>
        <dbReference type="SAM" id="Phobius"/>
    </source>
</evidence>
<evidence type="ECO:0000256" key="1">
    <source>
        <dbReference type="PROSITE-ProRule" id="PRU00339"/>
    </source>
</evidence>
<dbReference type="STRING" id="546414.Deide_10480"/>
<evidence type="ECO:0000313" key="4">
    <source>
        <dbReference type="EMBL" id="ACO45940.1"/>
    </source>
</evidence>
<accession>C1CUS3</accession>
<gene>
    <name evidence="4" type="ordered locus">Deide_10480</name>
</gene>
<reference evidence="4 5" key="1">
    <citation type="journal article" date="2009" name="PLoS Genet.">
        <title>Alliance of proteomics and genomics to unravel the specificities of Sahara bacterium Deinococcus deserti.</title>
        <authorList>
            <person name="de Groot A."/>
            <person name="Dulermo R."/>
            <person name="Ortet P."/>
            <person name="Blanchard L."/>
            <person name="Guerin P."/>
            <person name="Fernandez B."/>
            <person name="Vacherie B."/>
            <person name="Dossat C."/>
            <person name="Jolivet E."/>
            <person name="Siguier P."/>
            <person name="Chandler M."/>
            <person name="Barakat M."/>
            <person name="Dedieu A."/>
            <person name="Barbe V."/>
            <person name="Heulin T."/>
            <person name="Sommer S."/>
            <person name="Achouak W."/>
            <person name="Armengaud J."/>
        </authorList>
    </citation>
    <scope>NUCLEOTIDE SEQUENCE [LARGE SCALE GENOMIC DNA]</scope>
    <source>
        <strain evidence="5">DSM 17065 / CIP 109153 / LMG 22923 / VCD115</strain>
    </source>
</reference>
<dbReference type="AlphaFoldDB" id="C1CUS3"/>
<dbReference type="Gene3D" id="1.25.40.10">
    <property type="entry name" value="Tetratricopeptide repeat domain"/>
    <property type="match status" value="1"/>
</dbReference>
<dbReference type="PaxDb" id="546414-Deide_10480"/>